<keyword evidence="4" id="KW-1133">Transmembrane helix</keyword>
<reference evidence="6 7" key="1">
    <citation type="submission" date="2021-03" db="EMBL/GenBank/DDBJ databases">
        <title>Genomic Encyclopedia of Type Strains, Phase IV (KMG-IV): sequencing the most valuable type-strain genomes for metagenomic binning, comparative biology and taxonomic classification.</title>
        <authorList>
            <person name="Goeker M."/>
        </authorList>
    </citation>
    <scope>NUCLEOTIDE SEQUENCE [LARGE SCALE GENOMIC DNA]</scope>
    <source>
        <strain evidence="6 7">DSM 24004</strain>
    </source>
</reference>
<keyword evidence="1" id="KW-0597">Phosphoprotein</keyword>
<keyword evidence="2 6" id="KW-0418">Kinase</keyword>
<organism evidence="6 7">
    <name type="scientific">Sedimentibacter acidaminivorans</name>
    <dbReference type="NCBI Taxonomy" id="913099"/>
    <lineage>
        <taxon>Bacteria</taxon>
        <taxon>Bacillati</taxon>
        <taxon>Bacillota</taxon>
        <taxon>Tissierellia</taxon>
        <taxon>Sedimentibacter</taxon>
    </lineage>
</organism>
<dbReference type="PANTHER" id="PTHR43547">
    <property type="entry name" value="TWO-COMPONENT HISTIDINE KINASE"/>
    <property type="match status" value="1"/>
</dbReference>
<evidence type="ECO:0000256" key="4">
    <source>
        <dbReference type="SAM" id="Phobius"/>
    </source>
</evidence>
<dbReference type="InterPro" id="IPR036890">
    <property type="entry name" value="HATPase_C_sf"/>
</dbReference>
<evidence type="ECO:0000313" key="7">
    <source>
        <dbReference type="Proteomes" id="UP001519342"/>
    </source>
</evidence>
<comment type="caution">
    <text evidence="6">The sequence shown here is derived from an EMBL/GenBank/DDBJ whole genome shotgun (WGS) entry which is preliminary data.</text>
</comment>
<accession>A0ABS4G9Z2</accession>
<evidence type="ECO:0000313" key="6">
    <source>
        <dbReference type="EMBL" id="MBP1924503.1"/>
    </source>
</evidence>
<evidence type="ECO:0000256" key="2">
    <source>
        <dbReference type="ARBA" id="ARBA00022777"/>
    </source>
</evidence>
<feature type="transmembrane region" description="Helical" evidence="4">
    <location>
        <begin position="111"/>
        <end position="129"/>
    </location>
</feature>
<dbReference type="EC" id="2.7.13.3" evidence="6"/>
<dbReference type="EMBL" id="JAGGKS010000001">
    <property type="protein sequence ID" value="MBP1924503.1"/>
    <property type="molecule type" value="Genomic_DNA"/>
</dbReference>
<dbReference type="Pfam" id="PF02518">
    <property type="entry name" value="HATPase_c"/>
    <property type="match status" value="1"/>
</dbReference>
<dbReference type="Gene3D" id="3.30.565.10">
    <property type="entry name" value="Histidine kinase-like ATPase, C-terminal domain"/>
    <property type="match status" value="1"/>
</dbReference>
<keyword evidence="6" id="KW-0808">Transferase</keyword>
<keyword evidence="4" id="KW-0812">Transmembrane</keyword>
<evidence type="ECO:0000256" key="3">
    <source>
        <dbReference type="ARBA" id="ARBA00023012"/>
    </source>
</evidence>
<name>A0ABS4G9Z2_9FIRM</name>
<dbReference type="InterPro" id="IPR005467">
    <property type="entry name" value="His_kinase_dom"/>
</dbReference>
<dbReference type="SMART" id="SM00387">
    <property type="entry name" value="HATPase_c"/>
    <property type="match status" value="1"/>
</dbReference>
<feature type="transmembrane region" description="Helical" evidence="4">
    <location>
        <begin position="80"/>
        <end position="99"/>
    </location>
</feature>
<feature type="transmembrane region" description="Helical" evidence="4">
    <location>
        <begin position="20"/>
        <end position="45"/>
    </location>
</feature>
<evidence type="ECO:0000259" key="5">
    <source>
        <dbReference type="PROSITE" id="PS50109"/>
    </source>
</evidence>
<proteinExistence type="predicted"/>
<dbReference type="RefSeq" id="WP_209510259.1">
    <property type="nucleotide sequence ID" value="NZ_JAGGKS010000001.1"/>
</dbReference>
<feature type="transmembrane region" description="Helical" evidence="4">
    <location>
        <begin position="141"/>
        <end position="164"/>
    </location>
</feature>
<dbReference type="GO" id="GO:0004673">
    <property type="term" value="F:protein histidine kinase activity"/>
    <property type="evidence" value="ECO:0007669"/>
    <property type="project" value="UniProtKB-EC"/>
</dbReference>
<dbReference type="SUPFAM" id="SSF55874">
    <property type="entry name" value="ATPase domain of HSP90 chaperone/DNA topoisomerase II/histidine kinase"/>
    <property type="match status" value="1"/>
</dbReference>
<keyword evidence="7" id="KW-1185">Reference proteome</keyword>
<dbReference type="Proteomes" id="UP001519342">
    <property type="component" value="Unassembled WGS sequence"/>
</dbReference>
<keyword evidence="4" id="KW-0472">Membrane</keyword>
<keyword evidence="3" id="KW-0902">Two-component regulatory system</keyword>
<dbReference type="InterPro" id="IPR003594">
    <property type="entry name" value="HATPase_dom"/>
</dbReference>
<dbReference type="PANTHER" id="PTHR43547:SF2">
    <property type="entry name" value="HYBRID SIGNAL TRANSDUCTION HISTIDINE KINASE C"/>
    <property type="match status" value="1"/>
</dbReference>
<protein>
    <submittedName>
        <fullName evidence="6">Two-component system sensor histidine kinase YcbA</fullName>
        <ecNumber evidence="6">2.7.13.3</ecNumber>
    </submittedName>
</protein>
<sequence>MKKLQKTMLIGLIIVATSQLYLNFIIDGFRVSASVIIFPILLITYDDLNSIHTALVTAILVFIARFSILTIRGTEILQAIYSVYPGSLFYIAYGFIFKFKTPSHNYYLSKMFLLILMCDFISNVFEVMLRMKLTFTIEDFSYLFILFLIAATRASIVLMILTIIRNYKILLTREEHEKRYQNLIILTSSLKSEIYFMRKNSEDIEKIMSNSYILYEKLSLSNQNDEINRLSLNITKDIHEIKKDYLRVIKGIESILVDKIELTEMSIKDILYILKESTYRMLEDKKINIYLDFNYEVNFTTKSHFQLMSILGNLVNNAIESMEQSKKNGFVKIQHSKNNDYHIFNISDNGNGINPQNLCYIYSPGFSTKFNYHTGDVYRGIGLTHVKTLVNNHFNGSIDVMSVEKLGTQFEIKIPIANMEVYYEDLHHRG</sequence>
<feature type="transmembrane region" description="Helical" evidence="4">
    <location>
        <begin position="51"/>
        <end position="68"/>
    </location>
</feature>
<gene>
    <name evidence="6" type="ORF">J2Z76_000356</name>
</gene>
<feature type="domain" description="Histidine kinase" evidence="5">
    <location>
        <begin position="185"/>
        <end position="418"/>
    </location>
</feature>
<dbReference type="PROSITE" id="PS50109">
    <property type="entry name" value="HIS_KIN"/>
    <property type="match status" value="1"/>
</dbReference>
<evidence type="ECO:0000256" key="1">
    <source>
        <dbReference type="ARBA" id="ARBA00022553"/>
    </source>
</evidence>